<feature type="region of interest" description="Disordered" evidence="1">
    <location>
        <begin position="415"/>
        <end position="434"/>
    </location>
</feature>
<keyword evidence="3" id="KW-1185">Reference proteome</keyword>
<feature type="compositionally biased region" description="Basic and acidic residues" evidence="1">
    <location>
        <begin position="424"/>
        <end position="434"/>
    </location>
</feature>
<accession>A0AAD7AJE3</accession>
<feature type="region of interest" description="Disordered" evidence="1">
    <location>
        <begin position="385"/>
        <end position="408"/>
    </location>
</feature>
<name>A0AAD7AJE3_9AGAR</name>
<feature type="region of interest" description="Disordered" evidence="1">
    <location>
        <begin position="197"/>
        <end position="244"/>
    </location>
</feature>
<evidence type="ECO:0000313" key="2">
    <source>
        <dbReference type="EMBL" id="KAJ7360732.1"/>
    </source>
</evidence>
<dbReference type="Proteomes" id="UP001218218">
    <property type="component" value="Unassembled WGS sequence"/>
</dbReference>
<sequence>MPTLRVWMQEKGSARGECRAGWVCPCAGRCAEAGTAGWGGNGQGNAQEGGVAAVYTWGWTGVPVQRQVHRGAARGLARAYTAGGGVHRQEVQAGVGPGWRGWQAFHVAVGVCTGEGHSSRCTTPSPPHGAPRTKSYGRTRCMVVWMQINGGDKSMEHVQVEVGQNGCGSAWGAVWMRSKMGVQGGHKGDLDVRQEGCDNTPEEGAAAVSTQGRAGVRGGHGGEVDAGWDRKGSVESTDSAGGTGKGRCCMVTWQVQRGSDGMGQVRLWTSMDAMENMGNCGSATVFLISHVLPHEQKEDCCSRLFEEAAHENVVIPGTLLRHAETMEAIMDILPPPRNTRKQLSPKCGEVTAEVMGEGAHKYLPYAGTLRLNHPSDAITEFATPPSTRSLPQRREGVGTHNTPGDIYEQFETHRTPPTRQYLPRAHEEKEFDGG</sequence>
<dbReference type="EMBL" id="JARIHO010000005">
    <property type="protein sequence ID" value="KAJ7360732.1"/>
    <property type="molecule type" value="Genomic_DNA"/>
</dbReference>
<proteinExistence type="predicted"/>
<dbReference type="AlphaFoldDB" id="A0AAD7AJE3"/>
<reference evidence="2" key="1">
    <citation type="submission" date="2023-03" db="EMBL/GenBank/DDBJ databases">
        <title>Massive genome expansion in bonnet fungi (Mycena s.s.) driven by repeated elements and novel gene families across ecological guilds.</title>
        <authorList>
            <consortium name="Lawrence Berkeley National Laboratory"/>
            <person name="Harder C.B."/>
            <person name="Miyauchi S."/>
            <person name="Viragh M."/>
            <person name="Kuo A."/>
            <person name="Thoen E."/>
            <person name="Andreopoulos B."/>
            <person name="Lu D."/>
            <person name="Skrede I."/>
            <person name="Drula E."/>
            <person name="Henrissat B."/>
            <person name="Morin E."/>
            <person name="Kohler A."/>
            <person name="Barry K."/>
            <person name="LaButti K."/>
            <person name="Morin E."/>
            <person name="Salamov A."/>
            <person name="Lipzen A."/>
            <person name="Mereny Z."/>
            <person name="Hegedus B."/>
            <person name="Baldrian P."/>
            <person name="Stursova M."/>
            <person name="Weitz H."/>
            <person name="Taylor A."/>
            <person name="Grigoriev I.V."/>
            <person name="Nagy L.G."/>
            <person name="Martin F."/>
            <person name="Kauserud H."/>
        </authorList>
    </citation>
    <scope>NUCLEOTIDE SEQUENCE</scope>
    <source>
        <strain evidence="2">CBHHK002</strain>
    </source>
</reference>
<organism evidence="2 3">
    <name type="scientific">Mycena albidolilacea</name>
    <dbReference type="NCBI Taxonomy" id="1033008"/>
    <lineage>
        <taxon>Eukaryota</taxon>
        <taxon>Fungi</taxon>
        <taxon>Dikarya</taxon>
        <taxon>Basidiomycota</taxon>
        <taxon>Agaricomycotina</taxon>
        <taxon>Agaricomycetes</taxon>
        <taxon>Agaricomycetidae</taxon>
        <taxon>Agaricales</taxon>
        <taxon>Marasmiineae</taxon>
        <taxon>Mycenaceae</taxon>
        <taxon>Mycena</taxon>
    </lineage>
</organism>
<evidence type="ECO:0000256" key="1">
    <source>
        <dbReference type="SAM" id="MobiDB-lite"/>
    </source>
</evidence>
<feature type="compositionally biased region" description="Basic and acidic residues" evidence="1">
    <location>
        <begin position="220"/>
        <end position="233"/>
    </location>
</feature>
<gene>
    <name evidence="2" type="ORF">DFH08DRAFT_800176</name>
</gene>
<evidence type="ECO:0000313" key="3">
    <source>
        <dbReference type="Proteomes" id="UP001218218"/>
    </source>
</evidence>
<comment type="caution">
    <text evidence="2">The sequence shown here is derived from an EMBL/GenBank/DDBJ whole genome shotgun (WGS) entry which is preliminary data.</text>
</comment>
<protein>
    <submittedName>
        <fullName evidence="2">Uncharacterized protein</fullName>
    </submittedName>
</protein>